<evidence type="ECO:0000313" key="2">
    <source>
        <dbReference type="Proteomes" id="UP001187425"/>
    </source>
</evidence>
<dbReference type="AlphaFoldDB" id="A0AAW8ZU59"/>
<accession>A0AAW8ZU59</accession>
<comment type="caution">
    <text evidence="1">The sequence shown here is derived from an EMBL/GenBank/DDBJ whole genome shotgun (WGS) entry which is preliminary data.</text>
</comment>
<name>A0AAW8ZU59_9XANT</name>
<gene>
    <name evidence="1" type="ORF">R4K57_13635</name>
</gene>
<dbReference type="Proteomes" id="UP001187425">
    <property type="component" value="Unassembled WGS sequence"/>
</dbReference>
<evidence type="ECO:0000313" key="1">
    <source>
        <dbReference type="EMBL" id="MDV7249437.1"/>
    </source>
</evidence>
<reference evidence="1 2" key="1">
    <citation type="submission" date="2023-10" db="EMBL/GenBank/DDBJ databases">
        <title>A new tool for lettuce pathogen research.</title>
        <authorList>
            <person name="Horton K.N."/>
            <person name="Cseke L.J."/>
            <person name="Badiwe M."/>
            <person name="Tesfaye D."/>
            <person name="Klein A."/>
            <person name="Su J."/>
            <person name="Potnis N."/>
            <person name="Gassmann W."/>
        </authorList>
    </citation>
    <scope>NUCLEOTIDE SEQUENCE [LARGE SCALE GENOMIC DNA]</scope>
    <source>
        <strain evidence="1 2">JSKH1901</strain>
    </source>
</reference>
<organism evidence="1 2">
    <name type="scientific">Xanthomonas hortorum pv. vitians</name>
    <dbReference type="NCBI Taxonomy" id="83224"/>
    <lineage>
        <taxon>Bacteria</taxon>
        <taxon>Pseudomonadati</taxon>
        <taxon>Pseudomonadota</taxon>
        <taxon>Gammaproteobacteria</taxon>
        <taxon>Lysobacterales</taxon>
        <taxon>Lysobacteraceae</taxon>
        <taxon>Xanthomonas</taxon>
    </lineage>
</organism>
<protein>
    <submittedName>
        <fullName evidence="1">Uncharacterized protein</fullName>
    </submittedName>
</protein>
<sequence length="59" mass="6463">MSLVDKGGPMHSTSLASEPNNKDQILLKDVAVQKNVYAAGVTVGLYCNRLETHCNRFLD</sequence>
<proteinExistence type="predicted"/>
<dbReference type="EMBL" id="JAWMQI010000050">
    <property type="protein sequence ID" value="MDV7249437.1"/>
    <property type="molecule type" value="Genomic_DNA"/>
</dbReference>
<dbReference type="GeneID" id="63509631"/>
<dbReference type="RefSeq" id="WP_154844629.1">
    <property type="nucleotide sequence ID" value="NZ_CP060399.1"/>
</dbReference>